<evidence type="ECO:0000256" key="3">
    <source>
        <dbReference type="ARBA" id="ARBA00022691"/>
    </source>
</evidence>
<evidence type="ECO:0000259" key="5">
    <source>
        <dbReference type="PROSITE" id="PS51686"/>
    </source>
</evidence>
<proteinExistence type="predicted"/>
<dbReference type="PROSITE" id="PS51686">
    <property type="entry name" value="SAM_MT_RSMB_NOP"/>
    <property type="match status" value="1"/>
</dbReference>
<dbReference type="Pfam" id="PF01189">
    <property type="entry name" value="Methyltr_RsmB-F"/>
    <property type="match status" value="1"/>
</dbReference>
<dbReference type="Pfam" id="PF01029">
    <property type="entry name" value="NusB"/>
    <property type="match status" value="1"/>
</dbReference>
<evidence type="ECO:0000256" key="2">
    <source>
        <dbReference type="ARBA" id="ARBA00022679"/>
    </source>
</evidence>
<keyword evidence="3" id="KW-0949">S-adenosyl-L-methionine</keyword>
<dbReference type="PANTHER" id="PTHR22807">
    <property type="entry name" value="NOP2 YEAST -RELATED NOL1/NOP2/FMU SUN DOMAIN-CONTAINING"/>
    <property type="match status" value="1"/>
</dbReference>
<dbReference type="InterPro" id="IPR049560">
    <property type="entry name" value="MeTrfase_RsmB-F_NOP2_cat"/>
</dbReference>
<keyword evidence="1" id="KW-0489">Methyltransferase</keyword>
<dbReference type="CDD" id="cd02440">
    <property type="entry name" value="AdoMet_MTases"/>
    <property type="match status" value="1"/>
</dbReference>
<feature type="domain" description="SAM-dependent MTase RsmB/NOP-type" evidence="5">
    <location>
        <begin position="157"/>
        <end position="455"/>
    </location>
</feature>
<gene>
    <name evidence="6" type="ORF">UFOPK2001_00718</name>
</gene>
<dbReference type="SUPFAM" id="SSF48013">
    <property type="entry name" value="NusB-like"/>
    <property type="match status" value="1"/>
</dbReference>
<dbReference type="InterPro" id="IPR035926">
    <property type="entry name" value="NusB-like_sf"/>
</dbReference>
<evidence type="ECO:0000313" key="6">
    <source>
        <dbReference type="EMBL" id="CAB4634075.1"/>
    </source>
</evidence>
<dbReference type="GO" id="GO:0006355">
    <property type="term" value="P:regulation of DNA-templated transcription"/>
    <property type="evidence" value="ECO:0007669"/>
    <property type="project" value="InterPro"/>
</dbReference>
<protein>
    <submittedName>
        <fullName evidence="6">Unannotated protein</fullName>
    </submittedName>
</protein>
<evidence type="ECO:0000256" key="1">
    <source>
        <dbReference type="ARBA" id="ARBA00022603"/>
    </source>
</evidence>
<dbReference type="GO" id="GO:0003723">
    <property type="term" value="F:RNA binding"/>
    <property type="evidence" value="ECO:0007669"/>
    <property type="project" value="UniProtKB-KW"/>
</dbReference>
<dbReference type="InterPro" id="IPR006027">
    <property type="entry name" value="NusB_RsmB_TIM44"/>
</dbReference>
<keyword evidence="4" id="KW-0694">RNA-binding</keyword>
<dbReference type="GO" id="GO:0008173">
    <property type="term" value="F:RNA methyltransferase activity"/>
    <property type="evidence" value="ECO:0007669"/>
    <property type="project" value="InterPro"/>
</dbReference>
<keyword evidence="2" id="KW-0808">Transferase</keyword>
<dbReference type="GO" id="GO:0001510">
    <property type="term" value="P:RNA methylation"/>
    <property type="evidence" value="ECO:0007669"/>
    <property type="project" value="InterPro"/>
</dbReference>
<dbReference type="PANTHER" id="PTHR22807:SF53">
    <property type="entry name" value="RIBOSOMAL RNA SMALL SUBUNIT METHYLTRANSFERASE B-RELATED"/>
    <property type="match status" value="1"/>
</dbReference>
<dbReference type="EMBL" id="CAEZVN010000060">
    <property type="protein sequence ID" value="CAB4634075.1"/>
    <property type="molecule type" value="Genomic_DNA"/>
</dbReference>
<sequence length="456" mass="50391">MYNKKTTARTIALDLLRAVELNDAYANLLLPKLLTESKLDSRDTGFAQEMAFGTLRWQLFYDRVIEECAQRYSDEIDIEALIVLRLGAHQILGMRVPSHAALSETVNLTKGHLSRGAEGFVNGVLRRVSERTRDEWEDIVLSHIKDPYERLAVEFSHPIWVVRALEQALKVDGRKDNLRDLLLADNIAPLVSLVALPGLATKRDFEDLEVGPASPIGALLDGGDPNQLAAFREGRIRVQDQGSQLAALALVDAAPAKAGEIWLDMCAGPGGKAALMAAEAKLNNIQFIANELQPHRAKLVQQALETIDSHIRVTVEDGRGIGESSPEKYDRILLDAPCTGLGALRRRPEARWRKQQNDVAELASLQQELLASAWGALKPGGILAYVTCSPHQGETTAIIDWGQKKLGEEFQLMDANAVLAEINPHLHLNRNRKTAQLWPDLNQTDAMFIALIQKSK</sequence>
<organism evidence="6">
    <name type="scientific">freshwater metagenome</name>
    <dbReference type="NCBI Taxonomy" id="449393"/>
    <lineage>
        <taxon>unclassified sequences</taxon>
        <taxon>metagenomes</taxon>
        <taxon>ecological metagenomes</taxon>
    </lineage>
</organism>
<dbReference type="Gene3D" id="3.40.50.150">
    <property type="entry name" value="Vaccinia Virus protein VP39"/>
    <property type="match status" value="1"/>
</dbReference>
<dbReference type="SUPFAM" id="SSF53335">
    <property type="entry name" value="S-adenosyl-L-methionine-dependent methyltransferases"/>
    <property type="match status" value="1"/>
</dbReference>
<dbReference type="PRINTS" id="PR02008">
    <property type="entry name" value="RCMTFAMILY"/>
</dbReference>
<evidence type="ECO:0000256" key="4">
    <source>
        <dbReference type="ARBA" id="ARBA00022884"/>
    </source>
</evidence>
<dbReference type="InterPro" id="IPR023267">
    <property type="entry name" value="RCMT"/>
</dbReference>
<accession>A0A6J6JBR0</accession>
<reference evidence="6" key="1">
    <citation type="submission" date="2020-05" db="EMBL/GenBank/DDBJ databases">
        <authorList>
            <person name="Chiriac C."/>
            <person name="Salcher M."/>
            <person name="Ghai R."/>
            <person name="Kavagutti S V."/>
        </authorList>
    </citation>
    <scope>NUCLEOTIDE SEQUENCE</scope>
</reference>
<dbReference type="InterPro" id="IPR029063">
    <property type="entry name" value="SAM-dependent_MTases_sf"/>
</dbReference>
<dbReference type="InterPro" id="IPR001678">
    <property type="entry name" value="MeTrfase_RsmB-F_NOP2_dom"/>
</dbReference>
<dbReference type="AlphaFoldDB" id="A0A6J6JBR0"/>
<name>A0A6J6JBR0_9ZZZZ</name>
<dbReference type="Gene3D" id="1.10.940.10">
    <property type="entry name" value="NusB-like"/>
    <property type="match status" value="1"/>
</dbReference>